<dbReference type="SUPFAM" id="SSF103473">
    <property type="entry name" value="MFS general substrate transporter"/>
    <property type="match status" value="1"/>
</dbReference>
<evidence type="ECO:0000256" key="2">
    <source>
        <dbReference type="ARBA" id="ARBA00022475"/>
    </source>
</evidence>
<dbReference type="EMBL" id="CP029289">
    <property type="protein sequence ID" value="AWR94728.1"/>
    <property type="molecule type" value="Genomic_DNA"/>
</dbReference>
<feature type="transmembrane region" description="Helical" evidence="6">
    <location>
        <begin position="45"/>
        <end position="64"/>
    </location>
</feature>
<keyword evidence="8" id="KW-1185">Reference proteome</keyword>
<dbReference type="RefSeq" id="WP_110270609.1">
    <property type="nucleotide sequence ID" value="NZ_CP029289.2"/>
</dbReference>
<evidence type="ECO:0000256" key="3">
    <source>
        <dbReference type="ARBA" id="ARBA00022692"/>
    </source>
</evidence>
<dbReference type="Proteomes" id="UP000248044">
    <property type="component" value="Chromosome"/>
</dbReference>
<reference evidence="7 8" key="1">
    <citation type="submission" date="2018-05" db="EMBL/GenBank/DDBJ databases">
        <title>Complete Genome Sequences of Extremely Thermoacidophilic, Metal-Mobilizing Type-Strain Members of the Archaeal Family Sulfolobaceae: Acidianus brierleyi DSM-1651T, Acidianus sulfidivorans DSM-18786T, Metallosphaera hakonensis DSM-7519T, and Metallosphaera prunae DSM-10039T.</title>
        <authorList>
            <person name="Counts J.A."/>
            <person name="Kelly R.M."/>
        </authorList>
    </citation>
    <scope>NUCLEOTIDE SEQUENCE [LARGE SCALE GENOMIC DNA]</scope>
    <source>
        <strain evidence="7 8">DSM 1651</strain>
    </source>
</reference>
<evidence type="ECO:0000256" key="5">
    <source>
        <dbReference type="ARBA" id="ARBA00023136"/>
    </source>
</evidence>
<dbReference type="AlphaFoldDB" id="A0A2U9IFA2"/>
<feature type="transmembrane region" description="Helical" evidence="6">
    <location>
        <begin position="202"/>
        <end position="227"/>
    </location>
</feature>
<feature type="transmembrane region" description="Helical" evidence="6">
    <location>
        <begin position="316"/>
        <end position="338"/>
    </location>
</feature>
<evidence type="ECO:0000313" key="8">
    <source>
        <dbReference type="Proteomes" id="UP000248044"/>
    </source>
</evidence>
<keyword evidence="5 6" id="KW-0472">Membrane</keyword>
<dbReference type="Gene3D" id="1.20.1250.20">
    <property type="entry name" value="MFS general substrate transporter like domains"/>
    <property type="match status" value="1"/>
</dbReference>
<evidence type="ECO:0000313" key="7">
    <source>
        <dbReference type="EMBL" id="AWR94728.1"/>
    </source>
</evidence>
<evidence type="ECO:0000256" key="6">
    <source>
        <dbReference type="SAM" id="Phobius"/>
    </source>
</evidence>
<evidence type="ECO:0000256" key="1">
    <source>
        <dbReference type="ARBA" id="ARBA00004651"/>
    </source>
</evidence>
<feature type="transmembrane region" description="Helical" evidence="6">
    <location>
        <begin position="15"/>
        <end position="39"/>
    </location>
</feature>
<evidence type="ECO:0008006" key="9">
    <source>
        <dbReference type="Google" id="ProtNLM"/>
    </source>
</evidence>
<dbReference type="PANTHER" id="PTHR23513">
    <property type="entry name" value="INTEGRAL MEMBRANE EFFLUX PROTEIN-RELATED"/>
    <property type="match status" value="1"/>
</dbReference>
<accession>A0A2U9IFA2</accession>
<comment type="subcellular location">
    <subcellularLocation>
        <location evidence="1">Cell membrane</location>
        <topology evidence="1">Multi-pass membrane protein</topology>
    </subcellularLocation>
</comment>
<keyword evidence="3 6" id="KW-0812">Transmembrane</keyword>
<protein>
    <recommendedName>
        <fullName evidence="9">MFS transporter</fullName>
    </recommendedName>
</protein>
<gene>
    <name evidence="7" type="ORF">DFR85_09100</name>
</gene>
<dbReference type="KEGG" id="abri:DFR85_09100"/>
<evidence type="ECO:0000256" key="4">
    <source>
        <dbReference type="ARBA" id="ARBA00022989"/>
    </source>
</evidence>
<sequence length="395" mass="44224">MNLIKILRENKQFRYYWLSTSFMHISGLMYNIAIAYLLLSSSLPLYVEIIGISMILSSIMPFPSGFLADKVDRKKFLILTRISQAILIFVSSFSIYTAVISFLLLTTIVSISSPFSAGLIQSILRKNEVIGATSINSLTISLFALTGGILSLLFPILGKIAFLFLVSILRFSSAFLISRINISNIHIPHKYSLKINFYKMPILFSAISFAFVGLIPIILNSYVFNIFKTEESIALISTFTTVGNSIGAFVSSQVIKNERILTWIIVGILGLSFSIIAISFIDTIFIYILILFRGLFTSFQNISWRSWLRINIPNEIMGRIWGTISTISSILSGIISVSYSFIAESIEPKYVLLSLGFLILIFSIYMIGLGRNSKQNIGLFRSISSTPEKSKTEQK</sequence>
<keyword evidence="2" id="KW-1003">Cell membrane</keyword>
<feature type="transmembrane region" description="Helical" evidence="6">
    <location>
        <begin position="233"/>
        <end position="251"/>
    </location>
</feature>
<dbReference type="InterPro" id="IPR011701">
    <property type="entry name" value="MFS"/>
</dbReference>
<dbReference type="InterPro" id="IPR036259">
    <property type="entry name" value="MFS_trans_sf"/>
</dbReference>
<dbReference type="PANTHER" id="PTHR23513:SF6">
    <property type="entry name" value="MAJOR FACILITATOR SUPERFAMILY ASSOCIATED DOMAIN-CONTAINING PROTEIN"/>
    <property type="match status" value="1"/>
</dbReference>
<organism evidence="7 8">
    <name type="scientific">Acidianus brierleyi</name>
    <dbReference type="NCBI Taxonomy" id="41673"/>
    <lineage>
        <taxon>Archaea</taxon>
        <taxon>Thermoproteota</taxon>
        <taxon>Thermoprotei</taxon>
        <taxon>Sulfolobales</taxon>
        <taxon>Sulfolobaceae</taxon>
        <taxon>Acidianus</taxon>
    </lineage>
</organism>
<dbReference type="OrthoDB" id="44233at2157"/>
<proteinExistence type="predicted"/>
<dbReference type="Pfam" id="PF07690">
    <property type="entry name" value="MFS_1"/>
    <property type="match status" value="1"/>
</dbReference>
<dbReference type="GO" id="GO:0022857">
    <property type="term" value="F:transmembrane transporter activity"/>
    <property type="evidence" value="ECO:0007669"/>
    <property type="project" value="InterPro"/>
</dbReference>
<keyword evidence="4 6" id="KW-1133">Transmembrane helix</keyword>
<dbReference type="GO" id="GO:0005886">
    <property type="term" value="C:plasma membrane"/>
    <property type="evidence" value="ECO:0007669"/>
    <property type="project" value="UniProtKB-SubCell"/>
</dbReference>
<feature type="transmembrane region" description="Helical" evidence="6">
    <location>
        <begin position="350"/>
        <end position="369"/>
    </location>
</feature>
<dbReference type="GeneID" id="36832310"/>
<name>A0A2U9IFA2_9CREN</name>